<keyword evidence="3" id="KW-1185">Reference proteome</keyword>
<dbReference type="Proteomes" id="UP000005239">
    <property type="component" value="Unassembled WGS sequence"/>
</dbReference>
<name>A0A2A6BSV7_PRIPA</name>
<feature type="region of interest" description="Disordered" evidence="1">
    <location>
        <begin position="1"/>
        <end position="21"/>
    </location>
</feature>
<sequence length="38" mass="4552">MRLWRRSFDTSRRATSKQNRTSRAGLQWLQLPCKLTTT</sequence>
<gene>
    <name evidence="2" type="primary">WBGene00275665</name>
</gene>
<dbReference type="EnsemblMetazoa" id="PPA37296.1">
    <property type="protein sequence ID" value="PPA37296.1"/>
    <property type="gene ID" value="WBGene00275665"/>
</dbReference>
<feature type="compositionally biased region" description="Basic and acidic residues" evidence="1">
    <location>
        <begin position="1"/>
        <end position="12"/>
    </location>
</feature>
<protein>
    <submittedName>
        <fullName evidence="2">Uncharacterized protein</fullName>
    </submittedName>
</protein>
<proteinExistence type="predicted"/>
<accession>A0A8R1UPJ5</accession>
<evidence type="ECO:0000313" key="3">
    <source>
        <dbReference type="Proteomes" id="UP000005239"/>
    </source>
</evidence>
<evidence type="ECO:0000256" key="1">
    <source>
        <dbReference type="SAM" id="MobiDB-lite"/>
    </source>
</evidence>
<organism evidence="2 3">
    <name type="scientific">Pristionchus pacificus</name>
    <name type="common">Parasitic nematode worm</name>
    <dbReference type="NCBI Taxonomy" id="54126"/>
    <lineage>
        <taxon>Eukaryota</taxon>
        <taxon>Metazoa</taxon>
        <taxon>Ecdysozoa</taxon>
        <taxon>Nematoda</taxon>
        <taxon>Chromadorea</taxon>
        <taxon>Rhabditida</taxon>
        <taxon>Rhabditina</taxon>
        <taxon>Diplogasteromorpha</taxon>
        <taxon>Diplogasteroidea</taxon>
        <taxon>Neodiplogasteridae</taxon>
        <taxon>Pristionchus</taxon>
    </lineage>
</organism>
<reference evidence="3" key="1">
    <citation type="journal article" date="2008" name="Nat. Genet.">
        <title>The Pristionchus pacificus genome provides a unique perspective on nematode lifestyle and parasitism.</title>
        <authorList>
            <person name="Dieterich C."/>
            <person name="Clifton S.W."/>
            <person name="Schuster L.N."/>
            <person name="Chinwalla A."/>
            <person name="Delehaunty K."/>
            <person name="Dinkelacker I."/>
            <person name="Fulton L."/>
            <person name="Fulton R."/>
            <person name="Godfrey J."/>
            <person name="Minx P."/>
            <person name="Mitreva M."/>
            <person name="Roeseler W."/>
            <person name="Tian H."/>
            <person name="Witte H."/>
            <person name="Yang S.P."/>
            <person name="Wilson R.K."/>
            <person name="Sommer R.J."/>
        </authorList>
    </citation>
    <scope>NUCLEOTIDE SEQUENCE [LARGE SCALE GENOMIC DNA]</scope>
    <source>
        <strain evidence="3">PS312</strain>
    </source>
</reference>
<evidence type="ECO:0000313" key="2">
    <source>
        <dbReference type="EnsemblMetazoa" id="PPA37296.1"/>
    </source>
</evidence>
<dbReference type="AlphaFoldDB" id="A0A2A6BSV7"/>
<reference evidence="2" key="2">
    <citation type="submission" date="2022-06" db="UniProtKB">
        <authorList>
            <consortium name="EnsemblMetazoa"/>
        </authorList>
    </citation>
    <scope>IDENTIFICATION</scope>
    <source>
        <strain evidence="2">PS312</strain>
    </source>
</reference>
<accession>A0A2A6BSV7</accession>